<reference evidence="1 2" key="1">
    <citation type="journal article" date="2018" name="Mol. Biol. Evol.">
        <title>Analysis of the draft genome of the red seaweed Gracilariopsis chorda provides insights into genome size evolution in Rhodophyta.</title>
        <authorList>
            <person name="Lee J."/>
            <person name="Yang E.C."/>
            <person name="Graf L."/>
            <person name="Yang J.H."/>
            <person name="Qiu H."/>
            <person name="Zel Zion U."/>
            <person name="Chan C.X."/>
            <person name="Stephens T.G."/>
            <person name="Weber A.P.M."/>
            <person name="Boo G.H."/>
            <person name="Boo S.M."/>
            <person name="Kim K.M."/>
            <person name="Shin Y."/>
            <person name="Jung M."/>
            <person name="Lee S.J."/>
            <person name="Yim H.S."/>
            <person name="Lee J.H."/>
            <person name="Bhattacharya D."/>
            <person name="Yoon H.S."/>
        </authorList>
    </citation>
    <scope>NUCLEOTIDE SEQUENCE [LARGE SCALE GENOMIC DNA]</scope>
    <source>
        <strain evidence="1 2">SKKU-2015</strain>
        <tissue evidence="1">Whole body</tissue>
    </source>
</reference>
<proteinExistence type="predicted"/>
<dbReference type="InterPro" id="IPR036140">
    <property type="entry name" value="PFN_sf"/>
</dbReference>
<dbReference type="Proteomes" id="UP000247409">
    <property type="component" value="Unassembled WGS sequence"/>
</dbReference>
<evidence type="ECO:0000313" key="1">
    <source>
        <dbReference type="EMBL" id="PXF44092.1"/>
    </source>
</evidence>
<dbReference type="PANTHER" id="PTHR41752:SF1">
    <property type="entry name" value="PROFILIN"/>
    <property type="match status" value="1"/>
</dbReference>
<dbReference type="PANTHER" id="PTHR41752">
    <property type="entry name" value="PROFILIN"/>
    <property type="match status" value="1"/>
</dbReference>
<keyword evidence="2" id="KW-1185">Reference proteome</keyword>
<dbReference type="SUPFAM" id="SSF55770">
    <property type="entry name" value="Profilin (actin-binding protein)"/>
    <property type="match status" value="1"/>
</dbReference>
<dbReference type="OrthoDB" id="10259541at2759"/>
<accession>A0A2V3IPU1</accession>
<evidence type="ECO:0000313" key="2">
    <source>
        <dbReference type="Proteomes" id="UP000247409"/>
    </source>
</evidence>
<organism evidence="1 2">
    <name type="scientific">Gracilariopsis chorda</name>
    <dbReference type="NCBI Taxonomy" id="448386"/>
    <lineage>
        <taxon>Eukaryota</taxon>
        <taxon>Rhodophyta</taxon>
        <taxon>Florideophyceae</taxon>
        <taxon>Rhodymeniophycidae</taxon>
        <taxon>Gracilariales</taxon>
        <taxon>Gracilariaceae</taxon>
        <taxon>Gracilariopsis</taxon>
    </lineage>
</organism>
<comment type="caution">
    <text evidence="1">The sequence shown here is derived from an EMBL/GenBank/DDBJ whole genome shotgun (WGS) entry which is preliminary data.</text>
</comment>
<sequence>MLLESEWHSSAEKYLKSDWDVLHIFEHAQSVTTIPSTQQRISSKEASAIPPLFTSRHFALRAGILLNSQHFHVHQWETTRGVDLAYGRRGDALSGVGACVFRYKKHNSTFYGAITYSFPSLSANAVTKLISFLNSLP</sequence>
<name>A0A2V3IPU1_9FLOR</name>
<dbReference type="AlphaFoldDB" id="A0A2V3IPU1"/>
<gene>
    <name evidence="1" type="ORF">BWQ96_06173</name>
</gene>
<dbReference type="EMBL" id="NBIV01000102">
    <property type="protein sequence ID" value="PXF44092.1"/>
    <property type="molecule type" value="Genomic_DNA"/>
</dbReference>
<protein>
    <submittedName>
        <fullName evidence="1">Uncharacterized protein</fullName>
    </submittedName>
</protein>